<dbReference type="InterPro" id="IPR011006">
    <property type="entry name" value="CheY-like_superfamily"/>
</dbReference>
<dbReference type="SUPFAM" id="SSF55874">
    <property type="entry name" value="ATPase domain of HSP90 chaperone/DNA topoisomerase II/histidine kinase"/>
    <property type="match status" value="1"/>
</dbReference>
<dbReference type="EC" id="2.7.13.3" evidence="2"/>
<dbReference type="InterPro" id="IPR036097">
    <property type="entry name" value="HisK_dim/P_sf"/>
</dbReference>
<dbReference type="InterPro" id="IPR000014">
    <property type="entry name" value="PAS"/>
</dbReference>
<dbReference type="Gene3D" id="1.10.287.130">
    <property type="match status" value="1"/>
</dbReference>
<dbReference type="InterPro" id="IPR000700">
    <property type="entry name" value="PAS-assoc_C"/>
</dbReference>
<dbReference type="PROSITE" id="PS50110">
    <property type="entry name" value="RESPONSE_REGULATORY"/>
    <property type="match status" value="1"/>
</dbReference>
<dbReference type="PRINTS" id="PR00344">
    <property type="entry name" value="BCTRLSENSOR"/>
</dbReference>
<protein>
    <recommendedName>
        <fullName evidence="2">histidine kinase</fullName>
        <ecNumber evidence="2">2.7.13.3</ecNumber>
    </recommendedName>
</protein>
<dbReference type="InterPro" id="IPR036890">
    <property type="entry name" value="HATPase_C_sf"/>
</dbReference>
<keyword evidence="4" id="KW-0902">Two-component regulatory system</keyword>
<dbReference type="RefSeq" id="WP_167082346.1">
    <property type="nucleotide sequence ID" value="NZ_BAAADC010000001.1"/>
</dbReference>
<comment type="caution">
    <text evidence="12">The sequence shown here is derived from an EMBL/GenBank/DDBJ whole genome shotgun (WGS) entry which is preliminary data.</text>
</comment>
<dbReference type="InterPro" id="IPR003661">
    <property type="entry name" value="HisK_dim/P_dom"/>
</dbReference>
<accession>A0A846MXY6</accession>
<keyword evidence="3 5" id="KW-0597">Phosphoprotein</keyword>
<feature type="domain" description="PAC" evidence="11">
    <location>
        <begin position="167"/>
        <end position="219"/>
    </location>
</feature>
<evidence type="ECO:0000256" key="6">
    <source>
        <dbReference type="SAM" id="Coils"/>
    </source>
</evidence>
<dbReference type="Pfam" id="PF08448">
    <property type="entry name" value="PAS_4"/>
    <property type="match status" value="1"/>
</dbReference>
<organism evidence="12 13">
    <name type="scientific">Rhizomicrobium palustre</name>
    <dbReference type="NCBI Taxonomy" id="189966"/>
    <lineage>
        <taxon>Bacteria</taxon>
        <taxon>Pseudomonadati</taxon>
        <taxon>Pseudomonadota</taxon>
        <taxon>Alphaproteobacteria</taxon>
        <taxon>Micropepsales</taxon>
        <taxon>Micropepsaceae</taxon>
        <taxon>Rhizomicrobium</taxon>
    </lineage>
</organism>
<evidence type="ECO:0000259" key="9">
    <source>
        <dbReference type="PROSITE" id="PS50110"/>
    </source>
</evidence>
<evidence type="ECO:0000259" key="10">
    <source>
        <dbReference type="PROSITE" id="PS50112"/>
    </source>
</evidence>
<dbReference type="GO" id="GO:0000155">
    <property type="term" value="F:phosphorelay sensor kinase activity"/>
    <property type="evidence" value="ECO:0007669"/>
    <property type="project" value="InterPro"/>
</dbReference>
<evidence type="ECO:0000256" key="7">
    <source>
        <dbReference type="SAM" id="Phobius"/>
    </source>
</evidence>
<evidence type="ECO:0000256" key="4">
    <source>
        <dbReference type="ARBA" id="ARBA00023012"/>
    </source>
</evidence>
<dbReference type="InterPro" id="IPR004358">
    <property type="entry name" value="Sig_transdc_His_kin-like_C"/>
</dbReference>
<dbReference type="Pfam" id="PF02518">
    <property type="entry name" value="HATPase_c"/>
    <property type="match status" value="1"/>
</dbReference>
<evidence type="ECO:0000259" key="8">
    <source>
        <dbReference type="PROSITE" id="PS50109"/>
    </source>
</evidence>
<dbReference type="InterPro" id="IPR005467">
    <property type="entry name" value="His_kinase_dom"/>
</dbReference>
<dbReference type="Pfam" id="PF00072">
    <property type="entry name" value="Response_reg"/>
    <property type="match status" value="1"/>
</dbReference>
<keyword evidence="7" id="KW-0472">Membrane</keyword>
<feature type="domain" description="Response regulatory" evidence="9">
    <location>
        <begin position="593"/>
        <end position="712"/>
    </location>
</feature>
<dbReference type="FunFam" id="1.10.287.130:FF:000158">
    <property type="entry name" value="Hybrid sensor histidine kinase/response regulator"/>
    <property type="match status" value="1"/>
</dbReference>
<sequence length="720" mass="78140">MALRILRTIFGLAALALLVVALCDVALNGRLQMVTPTEFGALVAIVIAYVLFAVTELRRQTEQADQQKSQFEAVAARLENSLAQASAMNVRLNQSEIRYKGLVDAQGDAIFRRAADSTLTYGNDAFFRLFGLNPQTALGRPFAPELHPEHRAAAFGSFAGLDRGHTRVRYDQYVRTAYGWRWLAWEDYALRDTMGRLVEVQSVGRDITDRKALEEALTEARDKAEAASRAKSGFLATMSHEIRTPMNGVLGMARLLLETDLRPEQRTYAEAIQQSGETLLTLIGDILDFSKIESGNLSLEEETAEIRPLIESVCELLGTRAHGKGIELVSAAGADVPVIVRTDRMRLKQVLINLVGNAVKFTEKGGVCLKVALVQGERSFLRFSVEDTGIGVPEHKRQEIFEEFVQADSSHGRKFEGTGLGLAISRRLVAAMGGEIGLDPNPHGGSIFWFTLPAMGAAEAPSYGDALKGKRVAVLSRNPVLREGLIAQIKSAGAEPAPLTEKGLRSADVMLVDAGTESEPAPVTPPLPAVPAFLLLSQGARAAAADVKSAGFTGYLVKPVRQLTLVTWLGDQAEQSQPGLPPKAQSEAQASCHILLAEDNPINQLLTTELLRRRGHSVRTVTSGEAAIQAMEDERFDLILTDIHMPGMDGIEATRAIRALEARDSRTRTPIIALTADALETGRQACRDAGMDGFLTKPIEPAQLDQMFQAFFPDRFGAAA</sequence>
<reference evidence="12 13" key="1">
    <citation type="submission" date="2020-03" db="EMBL/GenBank/DDBJ databases">
        <title>Genomic Encyclopedia of Type Strains, Phase IV (KMG-IV): sequencing the most valuable type-strain genomes for metagenomic binning, comparative biology and taxonomic classification.</title>
        <authorList>
            <person name="Goeker M."/>
        </authorList>
    </citation>
    <scope>NUCLEOTIDE SEQUENCE [LARGE SCALE GENOMIC DNA]</scope>
    <source>
        <strain evidence="12 13">DSM 19867</strain>
    </source>
</reference>
<feature type="transmembrane region" description="Helical" evidence="7">
    <location>
        <begin position="39"/>
        <end position="57"/>
    </location>
</feature>
<dbReference type="FunFam" id="3.30.565.10:FF:000010">
    <property type="entry name" value="Sensor histidine kinase RcsC"/>
    <property type="match status" value="1"/>
</dbReference>
<dbReference type="SMART" id="SM00448">
    <property type="entry name" value="REC"/>
    <property type="match status" value="1"/>
</dbReference>
<dbReference type="Proteomes" id="UP000570514">
    <property type="component" value="Unassembled WGS sequence"/>
</dbReference>
<dbReference type="NCBIfam" id="TIGR00229">
    <property type="entry name" value="sensory_box"/>
    <property type="match status" value="1"/>
</dbReference>
<comment type="catalytic activity">
    <reaction evidence="1">
        <text>ATP + protein L-histidine = ADP + protein N-phospho-L-histidine.</text>
        <dbReference type="EC" id="2.7.13.3"/>
    </reaction>
</comment>
<evidence type="ECO:0000256" key="1">
    <source>
        <dbReference type="ARBA" id="ARBA00000085"/>
    </source>
</evidence>
<dbReference type="InterPro" id="IPR003594">
    <property type="entry name" value="HATPase_dom"/>
</dbReference>
<dbReference type="Gene3D" id="3.30.565.10">
    <property type="entry name" value="Histidine kinase-like ATPase, C-terminal domain"/>
    <property type="match status" value="1"/>
</dbReference>
<keyword evidence="7" id="KW-0812">Transmembrane</keyword>
<dbReference type="Gene3D" id="3.30.450.20">
    <property type="entry name" value="PAS domain"/>
    <property type="match status" value="1"/>
</dbReference>
<dbReference type="PANTHER" id="PTHR45339:SF1">
    <property type="entry name" value="HYBRID SIGNAL TRANSDUCTION HISTIDINE KINASE J"/>
    <property type="match status" value="1"/>
</dbReference>
<dbReference type="CDD" id="cd00130">
    <property type="entry name" value="PAS"/>
    <property type="match status" value="1"/>
</dbReference>
<dbReference type="SMART" id="SM00091">
    <property type="entry name" value="PAS"/>
    <property type="match status" value="1"/>
</dbReference>
<feature type="coiled-coil region" evidence="6">
    <location>
        <begin position="54"/>
        <end position="95"/>
    </location>
</feature>
<evidence type="ECO:0000256" key="5">
    <source>
        <dbReference type="PROSITE-ProRule" id="PRU00169"/>
    </source>
</evidence>
<keyword evidence="6" id="KW-0175">Coiled coil</keyword>
<dbReference type="CDD" id="cd17546">
    <property type="entry name" value="REC_hyHK_CKI1_RcsC-like"/>
    <property type="match status" value="1"/>
</dbReference>
<proteinExistence type="predicted"/>
<dbReference type="EMBL" id="JAASRM010000001">
    <property type="protein sequence ID" value="NIK88153.1"/>
    <property type="molecule type" value="Genomic_DNA"/>
</dbReference>
<dbReference type="AlphaFoldDB" id="A0A846MXY6"/>
<dbReference type="InterPro" id="IPR035965">
    <property type="entry name" value="PAS-like_dom_sf"/>
</dbReference>
<dbReference type="PANTHER" id="PTHR45339">
    <property type="entry name" value="HYBRID SIGNAL TRANSDUCTION HISTIDINE KINASE J"/>
    <property type="match status" value="1"/>
</dbReference>
<dbReference type="Gene3D" id="3.40.50.2300">
    <property type="match status" value="2"/>
</dbReference>
<gene>
    <name evidence="12" type="ORF">FHS83_001471</name>
</gene>
<dbReference type="Pfam" id="PF00512">
    <property type="entry name" value="HisKA"/>
    <property type="match status" value="1"/>
</dbReference>
<dbReference type="SUPFAM" id="SSF55785">
    <property type="entry name" value="PYP-like sensor domain (PAS domain)"/>
    <property type="match status" value="1"/>
</dbReference>
<dbReference type="PROSITE" id="PS50113">
    <property type="entry name" value="PAC"/>
    <property type="match status" value="1"/>
</dbReference>
<feature type="domain" description="Histidine kinase" evidence="8">
    <location>
        <begin position="237"/>
        <end position="456"/>
    </location>
</feature>
<dbReference type="SMART" id="SM00387">
    <property type="entry name" value="HATPase_c"/>
    <property type="match status" value="1"/>
</dbReference>
<evidence type="ECO:0000313" key="13">
    <source>
        <dbReference type="Proteomes" id="UP000570514"/>
    </source>
</evidence>
<keyword evidence="13" id="KW-1185">Reference proteome</keyword>
<dbReference type="SMART" id="SM00388">
    <property type="entry name" value="HisKA"/>
    <property type="match status" value="1"/>
</dbReference>
<name>A0A846MXY6_9PROT</name>
<evidence type="ECO:0000259" key="11">
    <source>
        <dbReference type="PROSITE" id="PS50113"/>
    </source>
</evidence>
<evidence type="ECO:0000313" key="12">
    <source>
        <dbReference type="EMBL" id="NIK88153.1"/>
    </source>
</evidence>
<keyword evidence="7" id="KW-1133">Transmembrane helix</keyword>
<dbReference type="CDD" id="cd16922">
    <property type="entry name" value="HATPase_EvgS-ArcB-TorS-like"/>
    <property type="match status" value="1"/>
</dbReference>
<evidence type="ECO:0000256" key="2">
    <source>
        <dbReference type="ARBA" id="ARBA00012438"/>
    </source>
</evidence>
<dbReference type="SUPFAM" id="SSF47384">
    <property type="entry name" value="Homodimeric domain of signal transducing histidine kinase"/>
    <property type="match status" value="1"/>
</dbReference>
<evidence type="ECO:0000256" key="3">
    <source>
        <dbReference type="ARBA" id="ARBA00022553"/>
    </source>
</evidence>
<dbReference type="PROSITE" id="PS50112">
    <property type="entry name" value="PAS"/>
    <property type="match status" value="1"/>
</dbReference>
<feature type="domain" description="PAS" evidence="10">
    <location>
        <begin position="95"/>
        <end position="151"/>
    </location>
</feature>
<feature type="modified residue" description="4-aspartylphosphate" evidence="5">
    <location>
        <position position="642"/>
    </location>
</feature>
<dbReference type="CDD" id="cd00082">
    <property type="entry name" value="HisKA"/>
    <property type="match status" value="1"/>
</dbReference>
<dbReference type="InterPro" id="IPR001789">
    <property type="entry name" value="Sig_transdc_resp-reg_receiver"/>
</dbReference>
<dbReference type="SUPFAM" id="SSF52172">
    <property type="entry name" value="CheY-like"/>
    <property type="match status" value="2"/>
</dbReference>
<dbReference type="PROSITE" id="PS50109">
    <property type="entry name" value="HIS_KIN"/>
    <property type="match status" value="1"/>
</dbReference>
<dbReference type="InterPro" id="IPR013656">
    <property type="entry name" value="PAS_4"/>
</dbReference>